<dbReference type="Gene3D" id="3.40.50.720">
    <property type="entry name" value="NAD(P)-binding Rossmann-like Domain"/>
    <property type="match status" value="1"/>
</dbReference>
<dbReference type="InterPro" id="IPR034391">
    <property type="entry name" value="AdoMet-like_SPASM_containing"/>
</dbReference>
<dbReference type="InterPro" id="IPR013785">
    <property type="entry name" value="Aldolase_TIM"/>
</dbReference>
<organism evidence="7">
    <name type="scientific">Clostridium botulinum</name>
    <dbReference type="NCBI Taxonomy" id="1491"/>
    <lineage>
        <taxon>Bacteria</taxon>
        <taxon>Bacillati</taxon>
        <taxon>Bacillota</taxon>
        <taxon>Clostridia</taxon>
        <taxon>Eubacteriales</taxon>
        <taxon>Clostridiaceae</taxon>
        <taxon>Clostridium</taxon>
    </lineage>
</organism>
<dbReference type="InterPro" id="IPR050377">
    <property type="entry name" value="Radical_SAM_PqqE_MftC-like"/>
</dbReference>
<reference evidence="7" key="1">
    <citation type="submission" date="2019-04" db="EMBL/GenBank/DDBJ databases">
        <title>Genome sequencing of Clostridium botulinum Groups I-IV and Clostridium butyricum.</title>
        <authorList>
            <person name="Brunt J."/>
            <person name="Van Vliet A.H.M."/>
            <person name="Stringer S.C."/>
            <person name="Carter A.T."/>
            <person name="Peck M.W."/>
        </authorList>
    </citation>
    <scope>NUCLEOTIDE SEQUENCE</scope>
    <source>
        <strain evidence="7">751/1</strain>
    </source>
</reference>
<dbReference type="InterPro" id="IPR058240">
    <property type="entry name" value="rSAM_sf"/>
</dbReference>
<proteinExistence type="predicted"/>
<dbReference type="InterPro" id="IPR007197">
    <property type="entry name" value="rSAM"/>
</dbReference>
<dbReference type="PANTHER" id="PTHR11228">
    <property type="entry name" value="RADICAL SAM DOMAIN PROTEIN"/>
    <property type="match status" value="1"/>
</dbReference>
<dbReference type="SUPFAM" id="SSF53335">
    <property type="entry name" value="S-adenosyl-L-methionine-dependent methyltransferases"/>
    <property type="match status" value="1"/>
</dbReference>
<dbReference type="InterPro" id="IPR029063">
    <property type="entry name" value="SAM-dependent_MTases_sf"/>
</dbReference>
<dbReference type="Pfam" id="PF04055">
    <property type="entry name" value="Radical_SAM"/>
    <property type="match status" value="1"/>
</dbReference>
<dbReference type="GO" id="GO:0003824">
    <property type="term" value="F:catalytic activity"/>
    <property type="evidence" value="ECO:0007669"/>
    <property type="project" value="InterPro"/>
</dbReference>
<dbReference type="PANTHER" id="PTHR11228:SF34">
    <property type="entry name" value="TUNGSTEN-CONTAINING ALDEHYDE FERREDOXIN OXIDOREDUCTASE COFACTOR MODIFYING PROTEIN"/>
    <property type="match status" value="1"/>
</dbReference>
<dbReference type="Pfam" id="PF13186">
    <property type="entry name" value="SPASM"/>
    <property type="match status" value="1"/>
</dbReference>
<evidence type="ECO:0000256" key="5">
    <source>
        <dbReference type="ARBA" id="ARBA00023004"/>
    </source>
</evidence>
<dbReference type="SUPFAM" id="SSF102114">
    <property type="entry name" value="Radical SAM enzymes"/>
    <property type="match status" value="1"/>
</dbReference>
<accession>A0A6G4HT86</accession>
<dbReference type="InterPro" id="IPR023885">
    <property type="entry name" value="4Fe4S-binding_SPASM_dom"/>
</dbReference>
<dbReference type="SFLD" id="SFLDG01067">
    <property type="entry name" value="SPASM/twitch_domain_containing"/>
    <property type="match status" value="1"/>
</dbReference>
<sequence length="395" mass="46377">MKNVILFGASNLGEYAYNNLKNNNDICFFSDNNSRIWGKKFCGIDIISIEELCEYKNYNIIVTSMYWKEICKQIAKLGFKNIYIYTTDKEKFEEYNKEHPESVWIETTNYCNENCKFCFHYNNAMIRKKGCMSLDLYKKIINEIKFFKPRINLHHSGEPFLHKNLYEFINYAKEFNLNVGFTTNGTLIDKDDYYILRTGIDRINISLAGVDKEDYEFIRRGSSFDEIEEKIIKLANLKRINNFNTKIYINVTETEKNKGKIENFVDKFEGIEGIDGIIVRSLMTWSKSIDVSGMKINNNEKVNNFKNYRIVKVNNLHPINFSLCKGVYKNLGILWDGTVVPCCLDFQGYNNLGNLLEESFIDIYNGEKRKELLKELEDRSLVKTNNEFCRNCINL</sequence>
<keyword evidence="6" id="KW-0411">Iron-sulfur</keyword>
<keyword evidence="2" id="KW-0004">4Fe-4S</keyword>
<gene>
    <name evidence="7" type="ORF">FDG29_09395</name>
</gene>
<evidence type="ECO:0000256" key="1">
    <source>
        <dbReference type="ARBA" id="ARBA00001966"/>
    </source>
</evidence>
<protein>
    <submittedName>
        <fullName evidence="7">Radical SAM protein</fullName>
    </submittedName>
</protein>
<dbReference type="EMBL" id="SXEU01000003">
    <property type="protein sequence ID" value="NFV16370.1"/>
    <property type="molecule type" value="Genomic_DNA"/>
</dbReference>
<keyword evidence="3" id="KW-0949">S-adenosyl-L-methionine</keyword>
<dbReference type="PROSITE" id="PS51918">
    <property type="entry name" value="RADICAL_SAM"/>
    <property type="match status" value="1"/>
</dbReference>
<keyword evidence="4" id="KW-0479">Metal-binding</keyword>
<evidence type="ECO:0000313" key="7">
    <source>
        <dbReference type="EMBL" id="NFV16370.1"/>
    </source>
</evidence>
<evidence type="ECO:0000256" key="4">
    <source>
        <dbReference type="ARBA" id="ARBA00022723"/>
    </source>
</evidence>
<dbReference type="RefSeq" id="WP_061311462.1">
    <property type="nucleotide sequence ID" value="NZ_JACBCU010000001.1"/>
</dbReference>
<comment type="cofactor">
    <cofactor evidence="1">
        <name>[4Fe-4S] cluster</name>
        <dbReference type="ChEBI" id="CHEBI:49883"/>
    </cofactor>
</comment>
<name>A0A6G4HT86_CLOBO</name>
<keyword evidence="5" id="KW-0408">Iron</keyword>
<dbReference type="CDD" id="cd01335">
    <property type="entry name" value="Radical_SAM"/>
    <property type="match status" value="1"/>
</dbReference>
<dbReference type="Gene3D" id="3.20.20.70">
    <property type="entry name" value="Aldolase class I"/>
    <property type="match status" value="1"/>
</dbReference>
<dbReference type="AlphaFoldDB" id="A0A6G4HT86"/>
<evidence type="ECO:0000256" key="3">
    <source>
        <dbReference type="ARBA" id="ARBA00022691"/>
    </source>
</evidence>
<comment type="caution">
    <text evidence="7">The sequence shown here is derived from an EMBL/GenBank/DDBJ whole genome shotgun (WGS) entry which is preliminary data.</text>
</comment>
<dbReference type="SFLD" id="SFLDS00029">
    <property type="entry name" value="Radical_SAM"/>
    <property type="match status" value="1"/>
</dbReference>
<evidence type="ECO:0000256" key="6">
    <source>
        <dbReference type="ARBA" id="ARBA00023014"/>
    </source>
</evidence>
<evidence type="ECO:0000256" key="2">
    <source>
        <dbReference type="ARBA" id="ARBA00022485"/>
    </source>
</evidence>
<dbReference type="SFLD" id="SFLDG01387">
    <property type="entry name" value="BtrN-like_SPASM_domain_contain"/>
    <property type="match status" value="1"/>
</dbReference>
<dbReference type="GO" id="GO:0051536">
    <property type="term" value="F:iron-sulfur cluster binding"/>
    <property type="evidence" value="ECO:0007669"/>
    <property type="project" value="InterPro"/>
</dbReference>